<keyword evidence="13 15" id="KW-0326">Glycosidase</keyword>
<dbReference type="InterPro" id="IPR044298">
    <property type="entry name" value="MIG/MutY"/>
</dbReference>
<evidence type="ECO:0000256" key="3">
    <source>
        <dbReference type="ARBA" id="ARBA00008343"/>
    </source>
</evidence>
<accession>A0A1W1E9F1</accession>
<dbReference type="SMART" id="SM00478">
    <property type="entry name" value="ENDO3c"/>
    <property type="match status" value="1"/>
</dbReference>
<protein>
    <recommendedName>
        <fullName evidence="5">Adenine DNA glycosylase</fullName>
        <ecNumber evidence="4">3.2.2.31</ecNumber>
    </recommendedName>
</protein>
<evidence type="ECO:0000256" key="2">
    <source>
        <dbReference type="ARBA" id="ARBA00001966"/>
    </source>
</evidence>
<dbReference type="EMBL" id="FPIB01000017">
    <property type="protein sequence ID" value="SFV90529.1"/>
    <property type="molecule type" value="Genomic_DNA"/>
</dbReference>
<dbReference type="GO" id="GO:0046872">
    <property type="term" value="F:metal ion binding"/>
    <property type="evidence" value="ECO:0007669"/>
    <property type="project" value="UniProtKB-KW"/>
</dbReference>
<dbReference type="Gene3D" id="1.10.340.30">
    <property type="entry name" value="Hypothetical protein, domain 2"/>
    <property type="match status" value="1"/>
</dbReference>
<dbReference type="GO" id="GO:0032357">
    <property type="term" value="F:oxidized purine DNA binding"/>
    <property type="evidence" value="ECO:0007669"/>
    <property type="project" value="TreeGrafter"/>
</dbReference>
<evidence type="ECO:0000256" key="11">
    <source>
        <dbReference type="ARBA" id="ARBA00023014"/>
    </source>
</evidence>
<dbReference type="InterPro" id="IPR015797">
    <property type="entry name" value="NUDIX_hydrolase-like_dom_sf"/>
</dbReference>
<keyword evidence="10" id="KW-0408">Iron</keyword>
<dbReference type="GO" id="GO:0035485">
    <property type="term" value="F:adenine/guanine mispair binding"/>
    <property type="evidence" value="ECO:0007669"/>
    <property type="project" value="TreeGrafter"/>
</dbReference>
<dbReference type="EC" id="3.2.2.31" evidence="4"/>
<evidence type="ECO:0000256" key="13">
    <source>
        <dbReference type="ARBA" id="ARBA00023295"/>
    </source>
</evidence>
<evidence type="ECO:0000256" key="9">
    <source>
        <dbReference type="ARBA" id="ARBA00022801"/>
    </source>
</evidence>
<evidence type="ECO:0000256" key="5">
    <source>
        <dbReference type="ARBA" id="ARBA00022023"/>
    </source>
</evidence>
<dbReference type="GO" id="GO:0006298">
    <property type="term" value="P:mismatch repair"/>
    <property type="evidence" value="ECO:0007669"/>
    <property type="project" value="TreeGrafter"/>
</dbReference>
<dbReference type="GO" id="GO:0000701">
    <property type="term" value="F:purine-specific mismatch base pair DNA N-glycosylase activity"/>
    <property type="evidence" value="ECO:0007669"/>
    <property type="project" value="UniProtKB-EC"/>
</dbReference>
<feature type="domain" description="HhH-GPD" evidence="14">
    <location>
        <begin position="37"/>
        <end position="189"/>
    </location>
</feature>
<dbReference type="SUPFAM" id="SSF55811">
    <property type="entry name" value="Nudix"/>
    <property type="match status" value="1"/>
</dbReference>
<gene>
    <name evidence="15" type="ORF">MNB_SV-4-854</name>
</gene>
<dbReference type="PANTHER" id="PTHR42944">
    <property type="entry name" value="ADENINE DNA GLYCOSYLASE"/>
    <property type="match status" value="1"/>
</dbReference>
<sequence>MKSIHQKIHAWYKVYGRADLPWRNTDDAYPIWLSEVMLQQTQVKTVLERYYFPFLEKFPSLELLGRAPLDEVLKMWEGLGYYNRAKNLHKTAQILSEEGQARGVAPALPSEIDKLIVLPGIGKNTAHAVAAFAFHQPVPVMEANVRRILCRIHAMEDADEKALWQIAYNMVDKENPFDYNQAMMDIGATLCTPKAPQCEACPFESICQGKNDPQRYPTKKRRTVPTRQQHIMLNVYNNKLSLIQREGKFLHGLWGFPATKVPLCAAEYIGEVTHTYTHFKLKCKVYLYDALEQTEDHYFTPQQIRGLAISKVDEKILNLYLDTLK</sequence>
<proteinExistence type="inferred from homology"/>
<organism evidence="15">
    <name type="scientific">hydrothermal vent metagenome</name>
    <dbReference type="NCBI Taxonomy" id="652676"/>
    <lineage>
        <taxon>unclassified sequences</taxon>
        <taxon>metagenomes</taxon>
        <taxon>ecological metagenomes</taxon>
    </lineage>
</organism>
<comment type="catalytic activity">
    <reaction evidence="1">
        <text>Hydrolyzes free adenine bases from 7,8-dihydro-8-oxoguanine:adenine mismatched double-stranded DNA, leaving an apurinic site.</text>
        <dbReference type="EC" id="3.2.2.31"/>
    </reaction>
</comment>
<dbReference type="GO" id="GO:0051539">
    <property type="term" value="F:4 iron, 4 sulfur cluster binding"/>
    <property type="evidence" value="ECO:0007669"/>
    <property type="project" value="UniProtKB-KW"/>
</dbReference>
<dbReference type="PANTHER" id="PTHR42944:SF1">
    <property type="entry name" value="ADENINE DNA GLYCOSYLASE"/>
    <property type="match status" value="1"/>
</dbReference>
<dbReference type="InterPro" id="IPR023170">
    <property type="entry name" value="HhH_base_excis_C"/>
</dbReference>
<dbReference type="Pfam" id="PF00730">
    <property type="entry name" value="HhH-GPD"/>
    <property type="match status" value="1"/>
</dbReference>
<dbReference type="Gene3D" id="1.10.1670.10">
    <property type="entry name" value="Helix-hairpin-Helix base-excision DNA repair enzymes (C-terminal)"/>
    <property type="match status" value="1"/>
</dbReference>
<keyword evidence="6" id="KW-0004">4Fe-4S</keyword>
<comment type="cofactor">
    <cofactor evidence="2">
        <name>[4Fe-4S] cluster</name>
        <dbReference type="ChEBI" id="CHEBI:49883"/>
    </cofactor>
</comment>
<dbReference type="GO" id="GO:0006284">
    <property type="term" value="P:base-excision repair"/>
    <property type="evidence" value="ECO:0007669"/>
    <property type="project" value="InterPro"/>
</dbReference>
<keyword evidence="8" id="KW-0227">DNA damage</keyword>
<name>A0A1W1E9F1_9ZZZZ</name>
<evidence type="ECO:0000256" key="1">
    <source>
        <dbReference type="ARBA" id="ARBA00000843"/>
    </source>
</evidence>
<keyword evidence="12" id="KW-0234">DNA repair</keyword>
<dbReference type="CDD" id="cd00056">
    <property type="entry name" value="ENDO3c"/>
    <property type="match status" value="1"/>
</dbReference>
<evidence type="ECO:0000256" key="6">
    <source>
        <dbReference type="ARBA" id="ARBA00022485"/>
    </source>
</evidence>
<keyword evidence="11" id="KW-0411">Iron-sulfur</keyword>
<keyword evidence="7" id="KW-0479">Metal-binding</keyword>
<dbReference type="InterPro" id="IPR003265">
    <property type="entry name" value="HhH-GPD_domain"/>
</dbReference>
<comment type="similarity">
    <text evidence="3">Belongs to the Nth/MutY family.</text>
</comment>
<evidence type="ECO:0000256" key="8">
    <source>
        <dbReference type="ARBA" id="ARBA00022763"/>
    </source>
</evidence>
<evidence type="ECO:0000256" key="4">
    <source>
        <dbReference type="ARBA" id="ARBA00012045"/>
    </source>
</evidence>
<evidence type="ECO:0000313" key="15">
    <source>
        <dbReference type="EMBL" id="SFV90529.1"/>
    </source>
</evidence>
<keyword evidence="9 15" id="KW-0378">Hydrolase</keyword>
<dbReference type="InterPro" id="IPR011257">
    <property type="entry name" value="DNA_glycosylase"/>
</dbReference>
<evidence type="ECO:0000256" key="7">
    <source>
        <dbReference type="ARBA" id="ARBA00022723"/>
    </source>
</evidence>
<dbReference type="SUPFAM" id="SSF48150">
    <property type="entry name" value="DNA-glycosylase"/>
    <property type="match status" value="1"/>
</dbReference>
<dbReference type="InterPro" id="IPR029119">
    <property type="entry name" value="MutY_C"/>
</dbReference>
<dbReference type="Gene3D" id="3.90.79.10">
    <property type="entry name" value="Nucleoside Triphosphate Pyrophosphohydrolase"/>
    <property type="match status" value="1"/>
</dbReference>
<evidence type="ECO:0000259" key="14">
    <source>
        <dbReference type="SMART" id="SM00478"/>
    </source>
</evidence>
<dbReference type="AlphaFoldDB" id="A0A1W1E9F1"/>
<evidence type="ECO:0000256" key="10">
    <source>
        <dbReference type="ARBA" id="ARBA00023004"/>
    </source>
</evidence>
<dbReference type="GO" id="GO:0034039">
    <property type="term" value="F:8-oxo-7,8-dihydroguanine DNA N-glycosylase activity"/>
    <property type="evidence" value="ECO:0007669"/>
    <property type="project" value="TreeGrafter"/>
</dbReference>
<dbReference type="Pfam" id="PF14815">
    <property type="entry name" value="NUDIX_4"/>
    <property type="match status" value="1"/>
</dbReference>
<evidence type="ECO:0000256" key="12">
    <source>
        <dbReference type="ARBA" id="ARBA00023204"/>
    </source>
</evidence>
<reference evidence="15" key="1">
    <citation type="submission" date="2016-10" db="EMBL/GenBank/DDBJ databases">
        <authorList>
            <person name="de Groot N.N."/>
        </authorList>
    </citation>
    <scope>NUCLEOTIDE SEQUENCE</scope>
</reference>